<dbReference type="SUPFAM" id="SSF142433">
    <property type="entry name" value="CinA-like"/>
    <property type="match status" value="1"/>
</dbReference>
<accession>A0A0D6PKS0</accession>
<dbReference type="EMBL" id="BANC01000117">
    <property type="protein sequence ID" value="GAN81798.1"/>
    <property type="molecule type" value="Genomic_DNA"/>
</dbReference>
<dbReference type="NCBIfam" id="TIGR00199">
    <property type="entry name" value="PncC_domain"/>
    <property type="match status" value="1"/>
</dbReference>
<evidence type="ECO:0000259" key="1">
    <source>
        <dbReference type="Pfam" id="PF02464"/>
    </source>
</evidence>
<dbReference type="RefSeq" id="WP_048880186.1">
    <property type="nucleotide sequence ID" value="NZ_BANC01000117.1"/>
</dbReference>
<dbReference type="AlphaFoldDB" id="A0A0D6PKS0"/>
<organism evidence="2 3">
    <name type="scientific">Acidocella aminolytica 101 = DSM 11237</name>
    <dbReference type="NCBI Taxonomy" id="1120923"/>
    <lineage>
        <taxon>Bacteria</taxon>
        <taxon>Pseudomonadati</taxon>
        <taxon>Pseudomonadota</taxon>
        <taxon>Alphaproteobacteria</taxon>
        <taxon>Acetobacterales</taxon>
        <taxon>Acidocellaceae</taxon>
        <taxon>Acidocella</taxon>
    </lineage>
</organism>
<feature type="domain" description="CinA C-terminal" evidence="1">
    <location>
        <begin position="3"/>
        <end position="151"/>
    </location>
</feature>
<dbReference type="Proteomes" id="UP000032668">
    <property type="component" value="Unassembled WGS sequence"/>
</dbReference>
<comment type="caution">
    <text evidence="2">The sequence shown here is derived from an EMBL/GenBank/DDBJ whole genome shotgun (WGS) entry which is preliminary data.</text>
</comment>
<dbReference type="Gene3D" id="3.90.950.20">
    <property type="entry name" value="CinA-like"/>
    <property type="match status" value="1"/>
</dbReference>
<keyword evidence="3" id="KW-1185">Reference proteome</keyword>
<dbReference type="Pfam" id="PF02464">
    <property type="entry name" value="CinA"/>
    <property type="match status" value="1"/>
</dbReference>
<dbReference type="InterPro" id="IPR008136">
    <property type="entry name" value="CinA_C"/>
</dbReference>
<dbReference type="OrthoDB" id="9801454at2"/>
<proteinExistence type="predicted"/>
<gene>
    <name evidence="2" type="ORF">Aam_119_016</name>
</gene>
<sequence>MSAASLVSLFMAKGLTLATAESCTGGLVAGAVTAIAGSSAVFTHGFVTYANEAKTQMLGVPEAMLAAHGAVSPEVAEAMAAGARAHAGVDYAISITGIAGPGGGSAEKPVGTVWFGLAGPDGATTHHKLFQGNREDIRAQAVAFALALLEQAGDKA</sequence>
<evidence type="ECO:0000313" key="3">
    <source>
        <dbReference type="Proteomes" id="UP000032668"/>
    </source>
</evidence>
<protein>
    <recommendedName>
        <fullName evidence="1">CinA C-terminal domain-containing protein</fullName>
    </recommendedName>
</protein>
<evidence type="ECO:0000313" key="2">
    <source>
        <dbReference type="EMBL" id="GAN81798.1"/>
    </source>
</evidence>
<dbReference type="InterPro" id="IPR036653">
    <property type="entry name" value="CinA-like_C"/>
</dbReference>
<dbReference type="STRING" id="1120923.SAMN02746095_01278"/>
<reference evidence="2 3" key="1">
    <citation type="submission" date="2012-11" db="EMBL/GenBank/DDBJ databases">
        <title>Whole genome sequence of Acidocella aminolytica 101 = DSM 11237.</title>
        <authorList>
            <person name="Azuma Y."/>
            <person name="Higashiura N."/>
            <person name="Hirakawa H."/>
            <person name="Matsushita K."/>
        </authorList>
    </citation>
    <scope>NUCLEOTIDE SEQUENCE [LARGE SCALE GENOMIC DNA]</scope>
    <source>
        <strain evidence="3">101 / DSM 11237</strain>
    </source>
</reference>
<name>A0A0D6PKS0_9PROT</name>